<dbReference type="OrthoDB" id="2429547at2759"/>
<reference evidence="2" key="1">
    <citation type="submission" date="2022-08" db="EMBL/GenBank/DDBJ databases">
        <authorList>
            <person name="Kallberg Y."/>
            <person name="Tangrot J."/>
            <person name="Rosling A."/>
        </authorList>
    </citation>
    <scope>NUCLEOTIDE SEQUENCE</scope>
    <source>
        <strain evidence="2">Wild A</strain>
    </source>
</reference>
<dbReference type="AlphaFoldDB" id="A0A9W4XA20"/>
<gene>
    <name evidence="2" type="ORF">FWILDA_LOCUS17857</name>
</gene>
<dbReference type="EMBL" id="CAMKVN010015408">
    <property type="protein sequence ID" value="CAI2196998.1"/>
    <property type="molecule type" value="Genomic_DNA"/>
</dbReference>
<dbReference type="Gene3D" id="1.10.10.10">
    <property type="entry name" value="Winged helix-like DNA-binding domain superfamily/Winged helix DNA-binding domain"/>
    <property type="match status" value="1"/>
</dbReference>
<keyword evidence="3" id="KW-1185">Reference proteome</keyword>
<protein>
    <submittedName>
        <fullName evidence="2">19271_t:CDS:1</fullName>
    </submittedName>
</protein>
<proteinExistence type="predicted"/>
<dbReference type="InterPro" id="IPR036388">
    <property type="entry name" value="WH-like_DNA-bd_sf"/>
</dbReference>
<accession>A0A9W4XA20</accession>
<evidence type="ECO:0000256" key="1">
    <source>
        <dbReference type="SAM" id="MobiDB-lite"/>
    </source>
</evidence>
<evidence type="ECO:0000313" key="2">
    <source>
        <dbReference type="EMBL" id="CAI2196998.1"/>
    </source>
</evidence>
<comment type="caution">
    <text evidence="2">The sequence shown here is derived from an EMBL/GenBank/DDBJ whole genome shotgun (WGS) entry which is preliminary data.</text>
</comment>
<name>A0A9W4XA20_9GLOM</name>
<sequence>PYLTGTKQIVISTQLNIPTSTISDIIKKYKETSSTEPKQYPEKPKKPKERDT</sequence>
<feature type="non-terminal residue" evidence="2">
    <location>
        <position position="1"/>
    </location>
</feature>
<dbReference type="SUPFAM" id="SSF46689">
    <property type="entry name" value="Homeodomain-like"/>
    <property type="match status" value="1"/>
</dbReference>
<evidence type="ECO:0000313" key="3">
    <source>
        <dbReference type="Proteomes" id="UP001153678"/>
    </source>
</evidence>
<organism evidence="2 3">
    <name type="scientific">Funneliformis geosporum</name>
    <dbReference type="NCBI Taxonomy" id="1117311"/>
    <lineage>
        <taxon>Eukaryota</taxon>
        <taxon>Fungi</taxon>
        <taxon>Fungi incertae sedis</taxon>
        <taxon>Mucoromycota</taxon>
        <taxon>Glomeromycotina</taxon>
        <taxon>Glomeromycetes</taxon>
        <taxon>Glomerales</taxon>
        <taxon>Glomeraceae</taxon>
        <taxon>Funneliformis</taxon>
    </lineage>
</organism>
<dbReference type="Proteomes" id="UP001153678">
    <property type="component" value="Unassembled WGS sequence"/>
</dbReference>
<dbReference type="InterPro" id="IPR009057">
    <property type="entry name" value="Homeodomain-like_sf"/>
</dbReference>
<feature type="region of interest" description="Disordered" evidence="1">
    <location>
        <begin position="29"/>
        <end position="52"/>
    </location>
</feature>